<accession>A0A6P6XTG3</accession>
<organism evidence="2 3">
    <name type="scientific">Dermatophagoides pteronyssinus</name>
    <name type="common">European house dust mite</name>
    <dbReference type="NCBI Taxonomy" id="6956"/>
    <lineage>
        <taxon>Eukaryota</taxon>
        <taxon>Metazoa</taxon>
        <taxon>Ecdysozoa</taxon>
        <taxon>Arthropoda</taxon>
        <taxon>Chelicerata</taxon>
        <taxon>Arachnida</taxon>
        <taxon>Acari</taxon>
        <taxon>Acariformes</taxon>
        <taxon>Sarcoptiformes</taxon>
        <taxon>Astigmata</taxon>
        <taxon>Psoroptidia</taxon>
        <taxon>Analgoidea</taxon>
        <taxon>Pyroglyphidae</taxon>
        <taxon>Dermatophagoidinae</taxon>
        <taxon>Dermatophagoides</taxon>
    </lineage>
</organism>
<dbReference type="SUPFAM" id="SSF50630">
    <property type="entry name" value="Acid proteases"/>
    <property type="match status" value="1"/>
</dbReference>
<dbReference type="InterPro" id="IPR043502">
    <property type="entry name" value="DNA/RNA_pol_sf"/>
</dbReference>
<dbReference type="GO" id="GO:0019079">
    <property type="term" value="P:viral genome replication"/>
    <property type="evidence" value="ECO:0007669"/>
    <property type="project" value="InterPro"/>
</dbReference>
<dbReference type="KEGG" id="dpte:113790646"/>
<keyword evidence="2" id="KW-1185">Reference proteome</keyword>
<dbReference type="Pfam" id="PF01057">
    <property type="entry name" value="Parvo_NS1"/>
    <property type="match status" value="1"/>
</dbReference>
<dbReference type="SUPFAM" id="SSF52540">
    <property type="entry name" value="P-loop containing nucleoside triphosphate hydrolases"/>
    <property type="match status" value="1"/>
</dbReference>
<dbReference type="InterPro" id="IPR021109">
    <property type="entry name" value="Peptidase_aspartic_dom_sf"/>
</dbReference>
<dbReference type="AlphaFoldDB" id="A0A6P6XTG3"/>
<dbReference type="Gene3D" id="3.40.50.300">
    <property type="entry name" value="P-loop containing nucleotide triphosphate hydrolases"/>
    <property type="match status" value="1"/>
</dbReference>
<dbReference type="InterPro" id="IPR027417">
    <property type="entry name" value="P-loop_NTPase"/>
</dbReference>
<dbReference type="InterPro" id="IPR001257">
    <property type="entry name" value="Parvovirus_NS1_helicase"/>
</dbReference>
<evidence type="ECO:0000313" key="3">
    <source>
        <dbReference type="RefSeq" id="XP_027196136.1"/>
    </source>
</evidence>
<gene>
    <name evidence="3" type="primary">LOC113790646</name>
</gene>
<evidence type="ECO:0000259" key="1">
    <source>
        <dbReference type="Pfam" id="PF01057"/>
    </source>
</evidence>
<feature type="domain" description="Parvovirus non-structural protein 1 helicase" evidence="1">
    <location>
        <begin position="18"/>
        <end position="114"/>
    </location>
</feature>
<sequence>MDECEIAKTLLWQQFHSRYQCKVFMKCVYATLDKVFMKHNALAIFGDPGSGKTYFITMIKKLMWNAGHVESHINKTSNFPFENMFNKRIAVINEMNVSQSSIQVVKEILEGKDVCKRNLGNPRRRNQLRTYPLAAPLQQLSSTRLGSTHSFINEEIRKQLKLPWVEQGEIIVNQATSETAALGIVKIEVQIGVMVRNHLFYVLPINHDVIIGVDAMKKFQIYRDINGIVYQKIDSRNYMVETHKRNEVEVKLKNVEITEIEDEELRTLIRKYENVFAKEKGEIGQIKGEYCYINLENSIPINLKPYRTTVKDKERIDQQVKELLNRDAIRKSTSDYSSESWHLQIARNHIKKQ</sequence>
<dbReference type="Proteomes" id="UP000515146">
    <property type="component" value="Unplaced"/>
</dbReference>
<dbReference type="Gene3D" id="3.10.10.10">
    <property type="entry name" value="HIV Type 1 Reverse Transcriptase, subunit A, domain 1"/>
    <property type="match status" value="1"/>
</dbReference>
<dbReference type="RefSeq" id="XP_027196136.1">
    <property type="nucleotide sequence ID" value="XM_027340335.1"/>
</dbReference>
<proteinExistence type="predicted"/>
<name>A0A6P6XTG3_DERPT</name>
<dbReference type="SUPFAM" id="SSF56672">
    <property type="entry name" value="DNA/RNA polymerases"/>
    <property type="match status" value="1"/>
</dbReference>
<protein>
    <submittedName>
        <fullName evidence="3">Uncharacterized protein LOC113790646</fullName>
    </submittedName>
</protein>
<dbReference type="CDD" id="cd00303">
    <property type="entry name" value="retropepsin_like"/>
    <property type="match status" value="1"/>
</dbReference>
<reference evidence="3" key="1">
    <citation type="submission" date="2025-08" db="UniProtKB">
        <authorList>
            <consortium name="RefSeq"/>
        </authorList>
    </citation>
    <scope>IDENTIFICATION</scope>
    <source>
        <strain evidence="3">Airmid</strain>
    </source>
</reference>
<dbReference type="Gene3D" id="2.40.70.10">
    <property type="entry name" value="Acid Proteases"/>
    <property type="match status" value="1"/>
</dbReference>
<dbReference type="InParanoid" id="A0A6P6XTG3"/>
<evidence type="ECO:0000313" key="2">
    <source>
        <dbReference type="Proteomes" id="UP000515146"/>
    </source>
</evidence>
<dbReference type="OrthoDB" id="8022549at2759"/>
<dbReference type="GO" id="GO:0071897">
    <property type="term" value="P:DNA biosynthetic process"/>
    <property type="evidence" value="ECO:0007669"/>
    <property type="project" value="UniProtKB-ARBA"/>
</dbReference>